<evidence type="ECO:0000259" key="1">
    <source>
        <dbReference type="Pfam" id="PF13223"/>
    </source>
</evidence>
<reference evidence="2 3" key="1">
    <citation type="submission" date="2019-06" db="EMBL/GenBank/DDBJ databases">
        <title>Sequencing the genomes of 1000 actinobacteria strains.</title>
        <authorList>
            <person name="Klenk H.-P."/>
        </authorList>
    </citation>
    <scope>NUCLEOTIDE SEQUENCE [LARGE SCALE GENOMIC DNA]</scope>
    <source>
        <strain evidence="2 3">DSM 21947</strain>
    </source>
</reference>
<proteinExistence type="predicted"/>
<dbReference type="EMBL" id="VFRA01000001">
    <property type="protein sequence ID" value="TQO21042.1"/>
    <property type="molecule type" value="Genomic_DNA"/>
</dbReference>
<dbReference type="Pfam" id="PF13223">
    <property type="entry name" value="DUF4031"/>
    <property type="match status" value="1"/>
</dbReference>
<sequence length="99" mass="11214">MLIDQPIWPAHNTVWAHIISDTSLDELHDFAHRAGIPRQGFDLDHYDVPARMWEQLVGLGAQPVSVREFVRSLEASGLRISQRERRLPSVPPPRGQSSP</sequence>
<dbReference type="InterPro" id="IPR025109">
    <property type="entry name" value="DUF4031"/>
</dbReference>
<comment type="caution">
    <text evidence="2">The sequence shown here is derived from an EMBL/GenBank/DDBJ whole genome shotgun (WGS) entry which is preliminary data.</text>
</comment>
<name>A0A8H2K8W7_9MICO</name>
<organism evidence="2 3">
    <name type="scientific">Rhodoglobus vestalii</name>
    <dbReference type="NCBI Taxonomy" id="193384"/>
    <lineage>
        <taxon>Bacteria</taxon>
        <taxon>Bacillati</taxon>
        <taxon>Actinomycetota</taxon>
        <taxon>Actinomycetes</taxon>
        <taxon>Micrococcales</taxon>
        <taxon>Microbacteriaceae</taxon>
        <taxon>Rhodoglobus</taxon>
    </lineage>
</organism>
<accession>A0A8H2K8W7</accession>
<gene>
    <name evidence="2" type="ORF">FB472_2710</name>
</gene>
<dbReference type="Proteomes" id="UP000316560">
    <property type="component" value="Unassembled WGS sequence"/>
</dbReference>
<keyword evidence="3" id="KW-1185">Reference proteome</keyword>
<dbReference type="AlphaFoldDB" id="A0A8H2K8W7"/>
<feature type="domain" description="DUF4031" evidence="1">
    <location>
        <begin position="2"/>
        <end position="75"/>
    </location>
</feature>
<protein>
    <submittedName>
        <fullName evidence="2">Uncharacterized protein DUF4031</fullName>
    </submittedName>
</protein>
<evidence type="ECO:0000313" key="2">
    <source>
        <dbReference type="EMBL" id="TQO21042.1"/>
    </source>
</evidence>
<evidence type="ECO:0000313" key="3">
    <source>
        <dbReference type="Proteomes" id="UP000316560"/>
    </source>
</evidence>